<evidence type="ECO:0000256" key="1">
    <source>
        <dbReference type="ARBA" id="ARBA00002724"/>
    </source>
</evidence>
<feature type="binding site" evidence="14">
    <location>
        <position position="318"/>
    </location>
    <ligand>
        <name>S-adenosyl-L-methionine</name>
        <dbReference type="ChEBI" id="CHEBI:59789"/>
    </ligand>
</feature>
<evidence type="ECO:0000256" key="10">
    <source>
        <dbReference type="ARBA" id="ARBA00022884"/>
    </source>
</evidence>
<dbReference type="GO" id="GO:0003723">
    <property type="term" value="F:RNA binding"/>
    <property type="evidence" value="ECO:0007669"/>
    <property type="project" value="UniProtKB-UniRule"/>
</dbReference>
<dbReference type="RefSeq" id="WP_169535763.1">
    <property type="nucleotide sequence ID" value="NZ_JABBZE010000008.1"/>
</dbReference>
<dbReference type="SUPFAM" id="SSF53335">
    <property type="entry name" value="S-adenosyl-L-methionine-dependent methyltransferases"/>
    <property type="match status" value="1"/>
</dbReference>
<feature type="binding site" evidence="14">
    <location>
        <begin position="267"/>
        <end position="273"/>
    </location>
    <ligand>
        <name>S-adenosyl-L-methionine</name>
        <dbReference type="ChEBI" id="CHEBI:59789"/>
    </ligand>
</feature>
<evidence type="ECO:0000256" key="6">
    <source>
        <dbReference type="ARBA" id="ARBA00022552"/>
    </source>
</evidence>
<evidence type="ECO:0000256" key="5">
    <source>
        <dbReference type="ARBA" id="ARBA00022490"/>
    </source>
</evidence>
<evidence type="ECO:0000256" key="12">
    <source>
        <dbReference type="ARBA" id="ARBA00031088"/>
    </source>
</evidence>
<evidence type="ECO:0000256" key="4">
    <source>
        <dbReference type="ARBA" id="ARBA00012140"/>
    </source>
</evidence>
<keyword evidence="10 14" id="KW-0694">RNA-binding</keyword>
<dbReference type="Gene3D" id="3.40.50.150">
    <property type="entry name" value="Vaccinia Virus protein VP39"/>
    <property type="match status" value="1"/>
</dbReference>
<dbReference type="InterPro" id="IPR018314">
    <property type="entry name" value="RsmB/NOL1/NOP2-like_CS"/>
</dbReference>
<evidence type="ECO:0000256" key="13">
    <source>
        <dbReference type="ARBA" id="ARBA00047283"/>
    </source>
</evidence>
<evidence type="ECO:0000256" key="9">
    <source>
        <dbReference type="ARBA" id="ARBA00022691"/>
    </source>
</evidence>
<organism evidence="16 17">
    <name type="scientific">Achromobacter ruhlandii</name>
    <dbReference type="NCBI Taxonomy" id="72557"/>
    <lineage>
        <taxon>Bacteria</taxon>
        <taxon>Pseudomonadati</taxon>
        <taxon>Pseudomonadota</taxon>
        <taxon>Betaproteobacteria</taxon>
        <taxon>Burkholderiales</taxon>
        <taxon>Alcaligenaceae</taxon>
        <taxon>Achromobacter</taxon>
    </lineage>
</organism>
<dbReference type="Gene3D" id="1.10.287.730">
    <property type="entry name" value="Helix hairpin bin"/>
    <property type="match status" value="1"/>
</dbReference>
<dbReference type="InterPro" id="IPR023267">
    <property type="entry name" value="RCMT"/>
</dbReference>
<dbReference type="Gene3D" id="1.10.940.10">
    <property type="entry name" value="NusB-like"/>
    <property type="match status" value="1"/>
</dbReference>
<comment type="caution">
    <text evidence="16">The sequence shown here is derived from an EMBL/GenBank/DDBJ whole genome shotgun (WGS) entry which is preliminary data.</text>
</comment>
<dbReference type="Pfam" id="PF01189">
    <property type="entry name" value="Methyltr_RsmB-F"/>
    <property type="match status" value="1"/>
</dbReference>
<dbReference type="NCBIfam" id="TIGR00563">
    <property type="entry name" value="rsmB"/>
    <property type="match status" value="1"/>
</dbReference>
<evidence type="ECO:0000256" key="11">
    <source>
        <dbReference type="ARBA" id="ARBA00030399"/>
    </source>
</evidence>
<dbReference type="InterPro" id="IPR035926">
    <property type="entry name" value="NusB-like_sf"/>
</dbReference>
<evidence type="ECO:0000256" key="3">
    <source>
        <dbReference type="ARBA" id="ARBA00007494"/>
    </source>
</evidence>
<comment type="subcellular location">
    <subcellularLocation>
        <location evidence="2">Cytoplasm</location>
    </subcellularLocation>
</comment>
<evidence type="ECO:0000313" key="17">
    <source>
        <dbReference type="Proteomes" id="UP000542405"/>
    </source>
</evidence>
<dbReference type="GO" id="GO:0005737">
    <property type="term" value="C:cytoplasm"/>
    <property type="evidence" value="ECO:0007669"/>
    <property type="project" value="UniProtKB-SubCell"/>
</dbReference>
<dbReference type="SUPFAM" id="SSF48013">
    <property type="entry name" value="NusB-like"/>
    <property type="match status" value="1"/>
</dbReference>
<evidence type="ECO:0000256" key="2">
    <source>
        <dbReference type="ARBA" id="ARBA00004496"/>
    </source>
</evidence>
<comment type="catalytic activity">
    <reaction evidence="13">
        <text>cytidine(967) in 16S rRNA + S-adenosyl-L-methionine = 5-methylcytidine(967) in 16S rRNA + S-adenosyl-L-homocysteine + H(+)</text>
        <dbReference type="Rhea" id="RHEA:42748"/>
        <dbReference type="Rhea" id="RHEA-COMP:10219"/>
        <dbReference type="Rhea" id="RHEA-COMP:10220"/>
        <dbReference type="ChEBI" id="CHEBI:15378"/>
        <dbReference type="ChEBI" id="CHEBI:57856"/>
        <dbReference type="ChEBI" id="CHEBI:59789"/>
        <dbReference type="ChEBI" id="CHEBI:74483"/>
        <dbReference type="ChEBI" id="CHEBI:82748"/>
        <dbReference type="EC" id="2.1.1.176"/>
    </reaction>
</comment>
<dbReference type="PANTHER" id="PTHR22807">
    <property type="entry name" value="NOP2 YEAST -RELATED NOL1/NOP2/FMU SUN DOMAIN-CONTAINING"/>
    <property type="match status" value="1"/>
</dbReference>
<dbReference type="GO" id="GO:0008649">
    <property type="term" value="F:rRNA methyltransferase activity"/>
    <property type="evidence" value="ECO:0007669"/>
    <property type="project" value="InterPro"/>
</dbReference>
<keyword evidence="5" id="KW-0963">Cytoplasm</keyword>
<gene>
    <name evidence="16" type="primary">rsmB</name>
    <name evidence="16" type="ORF">HGQ98_02145</name>
</gene>
<dbReference type="Pfam" id="PF22458">
    <property type="entry name" value="RsmF-B_ferredox"/>
    <property type="match status" value="1"/>
</dbReference>
<keyword evidence="8 14" id="KW-0808">Transferase</keyword>
<dbReference type="Gene3D" id="3.30.70.1170">
    <property type="entry name" value="Sun protein, domain 3"/>
    <property type="match status" value="1"/>
</dbReference>
<dbReference type="InterPro" id="IPR001678">
    <property type="entry name" value="MeTrfase_RsmB-F_NOP2_dom"/>
</dbReference>
<evidence type="ECO:0000256" key="7">
    <source>
        <dbReference type="ARBA" id="ARBA00022603"/>
    </source>
</evidence>
<sequence length="445" mass="48243">MSTRSDTPHLAPPLSTVLLSSAGVVEEVLDGRSLTEALADVDGALRPAVQAVSFHAMRYLGWADAVGRELVQRYPNVLFESLLLVSLTLLKAEGEAASALPGMPVYAPHTVVDQAVTAASRNRGLASFKGLLNACLRRFLRERAALEAAVADSPEAEWNHPGWWVKQLRVAYPRQWQDILRAANVPAPLTLRVNRRRASREQVLAAFHDAGLVAEPVGQAGLVLASPRPVTQLPGFAEGWWSVQDAGAQLAAELLAPKDGMRVLDACAAPGGKTAHLLELADIDLLALDADADRLVRVGQNLDRLGLAGEHVRLQAADAAELDSWWDGKPFDAVLADVPCTASGIVRRHPDIRWLRRENDLRRTATLQARILDALWRTVAPGGHLLYVTCSVFPIEGTRQALEFLQRHPEATRLDAPGQLLPVAVDATPAAQHDGFFYALFAKQS</sequence>
<dbReference type="Proteomes" id="UP000542405">
    <property type="component" value="Unassembled WGS sequence"/>
</dbReference>
<keyword evidence="9 14" id="KW-0949">S-adenosyl-L-methionine</keyword>
<dbReference type="PANTHER" id="PTHR22807:SF61">
    <property type="entry name" value="NOL1_NOP2_SUN FAMILY PROTEIN _ ANTITERMINATION NUSB DOMAIN-CONTAINING PROTEIN"/>
    <property type="match status" value="1"/>
</dbReference>
<feature type="active site" description="Nucleophile" evidence="14">
    <location>
        <position position="390"/>
    </location>
</feature>
<feature type="domain" description="SAM-dependent MTase RsmB/NOP-type" evidence="15">
    <location>
        <begin position="179"/>
        <end position="444"/>
    </location>
</feature>
<dbReference type="PROSITE" id="PS51686">
    <property type="entry name" value="SAM_MT_RSMB_NOP"/>
    <property type="match status" value="1"/>
</dbReference>
<dbReference type="PRINTS" id="PR02008">
    <property type="entry name" value="RCMTFAMILY"/>
</dbReference>
<evidence type="ECO:0000259" key="15">
    <source>
        <dbReference type="PROSITE" id="PS51686"/>
    </source>
</evidence>
<dbReference type="InterPro" id="IPR049560">
    <property type="entry name" value="MeTrfase_RsmB-F_NOP2_cat"/>
</dbReference>
<dbReference type="FunFam" id="3.40.50.150:FF:000022">
    <property type="entry name" value="Ribosomal RNA small subunit methyltransferase B"/>
    <property type="match status" value="1"/>
</dbReference>
<proteinExistence type="inferred from homology"/>
<name>A0A848N835_9BURK</name>
<dbReference type="InterPro" id="IPR054728">
    <property type="entry name" value="RsmB-like_ferredoxin"/>
</dbReference>
<protein>
    <recommendedName>
        <fullName evidence="4">16S rRNA (cytosine(967)-C(5))-methyltransferase</fullName>
        <ecNumber evidence="4">2.1.1.176</ecNumber>
    </recommendedName>
    <alternativeName>
        <fullName evidence="11">16S rRNA m5C967 methyltransferase</fullName>
    </alternativeName>
    <alternativeName>
        <fullName evidence="12">rRNA (cytosine-C(5)-)-methyltransferase RsmB</fullName>
    </alternativeName>
</protein>
<evidence type="ECO:0000313" key="16">
    <source>
        <dbReference type="EMBL" id="NMU88688.1"/>
    </source>
</evidence>
<feature type="binding site" evidence="14">
    <location>
        <position position="337"/>
    </location>
    <ligand>
        <name>S-adenosyl-L-methionine</name>
        <dbReference type="ChEBI" id="CHEBI:59789"/>
    </ligand>
</feature>
<accession>A0A848N835</accession>
<dbReference type="EC" id="2.1.1.176" evidence="4"/>
<evidence type="ECO:0000256" key="8">
    <source>
        <dbReference type="ARBA" id="ARBA00022679"/>
    </source>
</evidence>
<dbReference type="PROSITE" id="PS01153">
    <property type="entry name" value="NOL1_NOP2_SUN"/>
    <property type="match status" value="1"/>
</dbReference>
<keyword evidence="6" id="KW-0698">rRNA processing</keyword>
<dbReference type="InterPro" id="IPR029063">
    <property type="entry name" value="SAM-dependent_MTases_sf"/>
</dbReference>
<dbReference type="NCBIfam" id="NF008149">
    <property type="entry name" value="PRK10901.1"/>
    <property type="match status" value="1"/>
</dbReference>
<dbReference type="EMBL" id="JABBZE010000008">
    <property type="protein sequence ID" value="NMU88688.1"/>
    <property type="molecule type" value="Genomic_DNA"/>
</dbReference>
<reference evidence="16 17" key="1">
    <citation type="submission" date="2020-04" db="EMBL/GenBank/DDBJ databases">
        <title>Achromobacter ruhlandii genome sequencing and assembly.</title>
        <authorList>
            <person name="Martins R.C.R."/>
            <person name="Perdigao-Neto L.V."/>
            <person name="Levin A.S.S."/>
            <person name="Costa S.F."/>
        </authorList>
    </citation>
    <scope>NUCLEOTIDE SEQUENCE [LARGE SCALE GENOMIC DNA]</scope>
    <source>
        <strain evidence="16 17">9035ralo</strain>
    </source>
</reference>
<evidence type="ECO:0000256" key="14">
    <source>
        <dbReference type="PROSITE-ProRule" id="PRU01023"/>
    </source>
</evidence>
<comment type="function">
    <text evidence="1">Specifically methylates the cytosine at position 967 (m5C967) of 16S rRNA.</text>
</comment>
<keyword evidence="7 14" id="KW-0489">Methyltransferase</keyword>
<feature type="binding site" evidence="14">
    <location>
        <position position="289"/>
    </location>
    <ligand>
        <name>S-adenosyl-L-methionine</name>
        <dbReference type="ChEBI" id="CHEBI:59789"/>
    </ligand>
</feature>
<dbReference type="InterPro" id="IPR004573">
    <property type="entry name" value="rRNA_ssu_MeTfrase_B"/>
</dbReference>
<comment type="similarity">
    <text evidence="3 14">Belongs to the class I-like SAM-binding methyltransferase superfamily. RsmB/NOP family.</text>
</comment>
<dbReference type="AlphaFoldDB" id="A0A848N835"/>